<dbReference type="GO" id="GO:0003824">
    <property type="term" value="F:catalytic activity"/>
    <property type="evidence" value="ECO:0007669"/>
    <property type="project" value="InterPro"/>
</dbReference>
<feature type="active site" description="Tele-AMP-histidine intermediate" evidence="1">
    <location>
        <position position="99"/>
    </location>
</feature>
<dbReference type="PRINTS" id="PR00332">
    <property type="entry name" value="HISTRIAD"/>
</dbReference>
<dbReference type="RefSeq" id="WP_085215230.1">
    <property type="nucleotide sequence ID" value="NZ_FXAM01000001.1"/>
</dbReference>
<dbReference type="PANTHER" id="PTHR23089">
    <property type="entry name" value="HISTIDINE TRIAD HIT PROTEIN"/>
    <property type="match status" value="1"/>
</dbReference>
<sequence length="113" mass="12250">MTDCLFCKMVSGEIKPAVVYENEHALAFRDIRPRAPVHVLVIPKRHCATLDDLPTDDPALAAALLGAVQKVAELEGLANGYRTVINCRGDGGQEVYHLHLHVLGGRAMAWPPG</sequence>
<feature type="domain" description="HIT" evidence="4">
    <location>
        <begin position="5"/>
        <end position="113"/>
    </location>
</feature>
<protein>
    <submittedName>
        <fullName evidence="5">Histidine triad (HIT) family protein</fullName>
    </submittedName>
</protein>
<evidence type="ECO:0000259" key="4">
    <source>
        <dbReference type="PROSITE" id="PS51084"/>
    </source>
</evidence>
<keyword evidence="6" id="KW-1185">Reference proteome</keyword>
<accession>A0A1Y6D9A2</accession>
<dbReference type="OrthoDB" id="9784774at2"/>
<dbReference type="CDD" id="cd01276">
    <property type="entry name" value="PKCI_related"/>
    <property type="match status" value="1"/>
</dbReference>
<name>A0A1Y6D9A2_9GAMM</name>
<gene>
    <name evidence="5" type="ORF">SAMN02949497_3730</name>
</gene>
<dbReference type="Proteomes" id="UP000192923">
    <property type="component" value="Unassembled WGS sequence"/>
</dbReference>
<dbReference type="AlphaFoldDB" id="A0A1Y6D9A2"/>
<dbReference type="EMBL" id="FXAM01000001">
    <property type="protein sequence ID" value="SMF96335.1"/>
    <property type="molecule type" value="Genomic_DNA"/>
</dbReference>
<organism evidence="5 6">
    <name type="scientific">Methylomagnum ishizawai</name>
    <dbReference type="NCBI Taxonomy" id="1760988"/>
    <lineage>
        <taxon>Bacteria</taxon>
        <taxon>Pseudomonadati</taxon>
        <taxon>Pseudomonadota</taxon>
        <taxon>Gammaproteobacteria</taxon>
        <taxon>Methylococcales</taxon>
        <taxon>Methylococcaceae</taxon>
        <taxon>Methylomagnum</taxon>
    </lineage>
</organism>
<evidence type="ECO:0000313" key="5">
    <source>
        <dbReference type="EMBL" id="SMF96335.1"/>
    </source>
</evidence>
<dbReference type="InterPro" id="IPR001310">
    <property type="entry name" value="Histidine_triad_HIT"/>
</dbReference>
<reference evidence="5 6" key="1">
    <citation type="submission" date="2016-12" db="EMBL/GenBank/DDBJ databases">
        <authorList>
            <person name="Song W.-J."/>
            <person name="Kurnit D.M."/>
        </authorList>
    </citation>
    <scope>NUCLEOTIDE SEQUENCE [LARGE SCALE GENOMIC DNA]</scope>
    <source>
        <strain evidence="5 6">175</strain>
    </source>
</reference>
<dbReference type="STRING" id="1760988.SAMN02949497_3730"/>
<evidence type="ECO:0000313" key="6">
    <source>
        <dbReference type="Proteomes" id="UP000192923"/>
    </source>
</evidence>
<feature type="short sequence motif" description="Histidine triad motif" evidence="2 3">
    <location>
        <begin position="97"/>
        <end position="101"/>
    </location>
</feature>
<dbReference type="InterPro" id="IPR011146">
    <property type="entry name" value="HIT-like"/>
</dbReference>
<evidence type="ECO:0000256" key="1">
    <source>
        <dbReference type="PIRSR" id="PIRSR601310-1"/>
    </source>
</evidence>
<dbReference type="SUPFAM" id="SSF54197">
    <property type="entry name" value="HIT-like"/>
    <property type="match status" value="1"/>
</dbReference>
<dbReference type="InterPro" id="IPR019808">
    <property type="entry name" value="Histidine_triad_CS"/>
</dbReference>
<dbReference type="InterPro" id="IPR036265">
    <property type="entry name" value="HIT-like_sf"/>
</dbReference>
<dbReference type="Pfam" id="PF01230">
    <property type="entry name" value="HIT"/>
    <property type="match status" value="1"/>
</dbReference>
<proteinExistence type="predicted"/>
<evidence type="ECO:0000256" key="3">
    <source>
        <dbReference type="PROSITE-ProRule" id="PRU00464"/>
    </source>
</evidence>
<dbReference type="Gene3D" id="3.30.428.10">
    <property type="entry name" value="HIT-like"/>
    <property type="match status" value="1"/>
</dbReference>
<evidence type="ECO:0000256" key="2">
    <source>
        <dbReference type="PIRSR" id="PIRSR601310-3"/>
    </source>
</evidence>
<dbReference type="PROSITE" id="PS51084">
    <property type="entry name" value="HIT_2"/>
    <property type="match status" value="1"/>
</dbReference>
<dbReference type="PROSITE" id="PS00892">
    <property type="entry name" value="HIT_1"/>
    <property type="match status" value="1"/>
</dbReference>